<dbReference type="AlphaFoldDB" id="A0A1Y6BW53"/>
<evidence type="ECO:0000313" key="2">
    <source>
        <dbReference type="Proteomes" id="UP000192907"/>
    </source>
</evidence>
<reference evidence="2" key="1">
    <citation type="submission" date="2017-04" db="EMBL/GenBank/DDBJ databases">
        <authorList>
            <person name="Varghese N."/>
            <person name="Submissions S."/>
        </authorList>
    </citation>
    <scope>NUCLEOTIDE SEQUENCE [LARGE SCALE GENOMIC DNA]</scope>
    <source>
        <strain evidence="2">RKEM611</strain>
    </source>
</reference>
<dbReference type="STRING" id="1513793.SAMN06296036_109172"/>
<keyword evidence="2" id="KW-1185">Reference proteome</keyword>
<evidence type="ECO:0000313" key="1">
    <source>
        <dbReference type="EMBL" id="SMF30463.1"/>
    </source>
</evidence>
<sequence length="144" mass="16537">MARFQFYYASYAERIDSFYDDECQENLLYETSYNGEYELSVTWASYIHRLRFDVGQAALRVQDAEAANAQALCGRNTWSEQELSMPELLQLENCPLKFTGGFVYDTLLRVQNNQIEAADQFGPTDGLSQEFTEASEGQSFNKVF</sequence>
<organism evidence="1 2">
    <name type="scientific">Pseudobacteriovorax antillogorgiicola</name>
    <dbReference type="NCBI Taxonomy" id="1513793"/>
    <lineage>
        <taxon>Bacteria</taxon>
        <taxon>Pseudomonadati</taxon>
        <taxon>Bdellovibrionota</taxon>
        <taxon>Oligoflexia</taxon>
        <taxon>Oligoflexales</taxon>
        <taxon>Pseudobacteriovoracaceae</taxon>
        <taxon>Pseudobacteriovorax</taxon>
    </lineage>
</organism>
<proteinExistence type="predicted"/>
<name>A0A1Y6BW53_9BACT</name>
<accession>A0A1Y6BW53</accession>
<protein>
    <submittedName>
        <fullName evidence="1">Uncharacterized protein</fullName>
    </submittedName>
</protein>
<gene>
    <name evidence="1" type="ORF">SAMN06296036_109172</name>
</gene>
<dbReference type="EMBL" id="FWZT01000009">
    <property type="protein sequence ID" value="SMF30463.1"/>
    <property type="molecule type" value="Genomic_DNA"/>
</dbReference>
<dbReference type="Proteomes" id="UP000192907">
    <property type="component" value="Unassembled WGS sequence"/>
</dbReference>